<evidence type="ECO:0008006" key="3">
    <source>
        <dbReference type="Google" id="ProtNLM"/>
    </source>
</evidence>
<reference evidence="1 2" key="1">
    <citation type="submission" date="2009-02" db="EMBL/GenBank/DDBJ databases">
        <title>Genome sequence of Bacillus cereus 03BB102.</title>
        <authorList>
            <person name="Dodson R.J."/>
            <person name="Jackson P."/>
            <person name="Munk A.C."/>
            <person name="Brettin T."/>
            <person name="Bruce D."/>
            <person name="Detter C."/>
            <person name="Tapia R."/>
            <person name="Han C."/>
            <person name="Sutton G."/>
            <person name="Sims D."/>
        </authorList>
    </citation>
    <scope>NUCLEOTIDE SEQUENCE [LARGE SCALE GENOMIC DNA]</scope>
    <source>
        <strain evidence="1 2">03BB102</strain>
    </source>
</reference>
<dbReference type="RefSeq" id="WP_000503882.1">
    <property type="nucleotide sequence ID" value="NC_012472.1"/>
</dbReference>
<proteinExistence type="predicted"/>
<evidence type="ECO:0000313" key="1">
    <source>
        <dbReference type="EMBL" id="ACO28646.1"/>
    </source>
</evidence>
<dbReference type="Gene3D" id="1.10.287.850">
    <property type="entry name" value="HP0062-like domain"/>
    <property type="match status" value="1"/>
</dbReference>
<dbReference type="PATRIC" id="fig|572264.18.peg.3476"/>
<dbReference type="InterPro" id="IPR036689">
    <property type="entry name" value="ESAT-6-like_sf"/>
</dbReference>
<dbReference type="Proteomes" id="UP000002210">
    <property type="component" value="Chromosome"/>
</dbReference>
<sequence>MGEIKITPEELRNRAKTFSYAQGEAKDRHNKILNELFNLQTRWIGASSLGFFDQLPTLNKACESYITHFKKIEEELIRIATKFETVDNQGVNLGTEKNMSVGNGVNDKGILQKVTDVLSTKENSRYMYEEESGPFSAKAIGGELKAGTIAGASATYNTVKVGFEVSKDLGDGKKIKSESNLSMANVELSAKLDKTNIEFGAEASLAKYETGIDFPIPFTDHDLHIGGAATLGQVGGSVKAGSSGFKISLPWGPGASLVGTAFEVEVK</sequence>
<dbReference type="EMBL" id="CP001407">
    <property type="protein sequence ID" value="ACO28646.1"/>
    <property type="molecule type" value="Genomic_DNA"/>
</dbReference>
<gene>
    <name evidence="1" type="ordered locus">BCA_3516</name>
</gene>
<dbReference type="KEGG" id="bcx:BCA_3516"/>
<dbReference type="Pfam" id="PF06013">
    <property type="entry name" value="WXG100"/>
    <property type="match status" value="1"/>
</dbReference>
<dbReference type="NCBIfam" id="TIGR03930">
    <property type="entry name" value="WXG100_ESAT6"/>
    <property type="match status" value="1"/>
</dbReference>
<dbReference type="SUPFAM" id="SSF140453">
    <property type="entry name" value="EsxAB dimer-like"/>
    <property type="match status" value="1"/>
</dbReference>
<protein>
    <recommendedName>
        <fullName evidence="3">WXG100 family type VII secretion target</fullName>
    </recommendedName>
</protein>
<evidence type="ECO:0000313" key="2">
    <source>
        <dbReference type="Proteomes" id="UP000002210"/>
    </source>
</evidence>
<dbReference type="InterPro" id="IPR010310">
    <property type="entry name" value="T7SS_ESAT-6-like"/>
</dbReference>
<organism evidence="1 2">
    <name type="scientific">Bacillus cereus (strain 03BB102)</name>
    <dbReference type="NCBI Taxonomy" id="572264"/>
    <lineage>
        <taxon>Bacteria</taxon>
        <taxon>Bacillati</taxon>
        <taxon>Bacillota</taxon>
        <taxon>Bacilli</taxon>
        <taxon>Bacillales</taxon>
        <taxon>Bacillaceae</taxon>
        <taxon>Bacillus</taxon>
        <taxon>Bacillus cereus group</taxon>
    </lineage>
</organism>
<accession>A0A158RNK0</accession>
<dbReference type="AlphaFoldDB" id="A0A158RNK0"/>
<name>A0A158RNK0_BACC3</name>